<sequence length="162" mass="17557">MWIWIAVIAGTPVGLALVWFLFLIVVMRTGYAPGLAVVRRFNRRVTNRQVLKTAGGAGASASVIRHIGRSSGKSYETPVGVTEAGENFLISLPYGTTPDWLKNVRAAGTAEIVHGGIVFRASAPELVDAASVARYQSRQERLGQWIFGVDQVLRLRVAPVGR</sequence>
<dbReference type="AlphaFoldDB" id="A0A7D6ZEL3"/>
<evidence type="ECO:0000313" key="3">
    <source>
        <dbReference type="Proteomes" id="UP000515512"/>
    </source>
</evidence>
<gene>
    <name evidence="2" type="ORF">H0264_23555</name>
</gene>
<keyword evidence="1" id="KW-0472">Membrane</keyword>
<reference evidence="2 3" key="1">
    <citation type="submission" date="2020-07" db="EMBL/GenBank/DDBJ databases">
        <authorList>
            <person name="Zhuang K."/>
            <person name="Ran Y."/>
        </authorList>
    </citation>
    <scope>NUCLEOTIDE SEQUENCE [LARGE SCALE GENOMIC DNA]</scope>
    <source>
        <strain evidence="2 3">WCH-YHL-001</strain>
    </source>
</reference>
<feature type="transmembrane region" description="Helical" evidence="1">
    <location>
        <begin position="6"/>
        <end position="26"/>
    </location>
</feature>
<keyword evidence="1" id="KW-1133">Transmembrane helix</keyword>
<dbReference type="Pfam" id="PF04075">
    <property type="entry name" value="F420H2_quin_red"/>
    <property type="match status" value="1"/>
</dbReference>
<organism evidence="2 3">
    <name type="scientific">Nocardia huaxiensis</name>
    <dbReference type="NCBI Taxonomy" id="2755382"/>
    <lineage>
        <taxon>Bacteria</taxon>
        <taxon>Bacillati</taxon>
        <taxon>Actinomycetota</taxon>
        <taxon>Actinomycetes</taxon>
        <taxon>Mycobacteriales</taxon>
        <taxon>Nocardiaceae</taxon>
        <taxon>Nocardia</taxon>
    </lineage>
</organism>
<accession>A0A7D6ZEL3</accession>
<dbReference type="InterPro" id="IPR012349">
    <property type="entry name" value="Split_barrel_FMN-bd"/>
</dbReference>
<dbReference type="KEGG" id="nhu:H0264_23555"/>
<dbReference type="RefSeq" id="WP_181579555.1">
    <property type="nucleotide sequence ID" value="NZ_CP059399.1"/>
</dbReference>
<dbReference type="EMBL" id="CP059399">
    <property type="protein sequence ID" value="QLY28347.1"/>
    <property type="molecule type" value="Genomic_DNA"/>
</dbReference>
<dbReference type="NCBIfam" id="TIGR00026">
    <property type="entry name" value="hi_GC_TIGR00026"/>
    <property type="match status" value="1"/>
</dbReference>
<keyword evidence="3" id="KW-1185">Reference proteome</keyword>
<dbReference type="Proteomes" id="UP000515512">
    <property type="component" value="Chromosome"/>
</dbReference>
<protein>
    <submittedName>
        <fullName evidence="2">Nitroreductase family deazaflavin-dependent oxidoreductase</fullName>
    </submittedName>
</protein>
<dbReference type="GO" id="GO:0016491">
    <property type="term" value="F:oxidoreductase activity"/>
    <property type="evidence" value="ECO:0007669"/>
    <property type="project" value="InterPro"/>
</dbReference>
<keyword evidence="1" id="KW-0812">Transmembrane</keyword>
<proteinExistence type="predicted"/>
<name>A0A7D6ZEL3_9NOCA</name>
<evidence type="ECO:0000313" key="2">
    <source>
        <dbReference type="EMBL" id="QLY28347.1"/>
    </source>
</evidence>
<evidence type="ECO:0000256" key="1">
    <source>
        <dbReference type="SAM" id="Phobius"/>
    </source>
</evidence>
<dbReference type="Gene3D" id="2.30.110.10">
    <property type="entry name" value="Electron Transport, Fmn-binding Protein, Chain A"/>
    <property type="match status" value="1"/>
</dbReference>
<dbReference type="InterPro" id="IPR004378">
    <property type="entry name" value="F420H2_quin_Rdtase"/>
</dbReference>